<name>A0A9D1T6C1_9FIRM</name>
<dbReference type="Pfam" id="PF04073">
    <property type="entry name" value="tRNA_edit"/>
    <property type="match status" value="1"/>
</dbReference>
<dbReference type="InterPro" id="IPR040285">
    <property type="entry name" value="ProX/PRXD1"/>
</dbReference>
<dbReference type="InterPro" id="IPR007214">
    <property type="entry name" value="YbaK/aa-tRNA-synth-assoc-dom"/>
</dbReference>
<dbReference type="EMBL" id="DVON01000134">
    <property type="protein sequence ID" value="HIV12689.1"/>
    <property type="molecule type" value="Genomic_DNA"/>
</dbReference>
<reference evidence="3" key="2">
    <citation type="journal article" date="2021" name="PeerJ">
        <title>Extensive microbial diversity within the chicken gut microbiome revealed by metagenomics and culture.</title>
        <authorList>
            <person name="Gilroy R."/>
            <person name="Ravi A."/>
            <person name="Getino M."/>
            <person name="Pursley I."/>
            <person name="Horton D.L."/>
            <person name="Alikhan N.F."/>
            <person name="Baker D."/>
            <person name="Gharbi K."/>
            <person name="Hall N."/>
            <person name="Watson M."/>
            <person name="Adriaenssens E.M."/>
            <person name="Foster-Nyarko E."/>
            <person name="Jarju S."/>
            <person name="Secka A."/>
            <person name="Antonio M."/>
            <person name="Oren A."/>
            <person name="Chaudhuri R.R."/>
            <person name="La Ragione R."/>
            <person name="Hildebrand F."/>
            <person name="Pallen M.J."/>
        </authorList>
    </citation>
    <scope>NUCLEOTIDE SEQUENCE</scope>
    <source>
        <strain evidence="3">ChiBcec2-4451</strain>
    </source>
</reference>
<dbReference type="Proteomes" id="UP000886723">
    <property type="component" value="Unassembled WGS sequence"/>
</dbReference>
<evidence type="ECO:0000259" key="2">
    <source>
        <dbReference type="Pfam" id="PF04073"/>
    </source>
</evidence>
<dbReference type="PANTHER" id="PTHR31423">
    <property type="entry name" value="YBAK DOMAIN-CONTAINING PROTEIN"/>
    <property type="match status" value="1"/>
</dbReference>
<comment type="caution">
    <text evidence="3">The sequence shown here is derived from an EMBL/GenBank/DDBJ whole genome shotgun (WGS) entry which is preliminary data.</text>
</comment>
<protein>
    <submittedName>
        <fullName evidence="3">Prolyl-tRNA synthetase associated domain-containing protein</fullName>
    </submittedName>
</protein>
<dbReference type="GO" id="GO:0002161">
    <property type="term" value="F:aminoacyl-tRNA deacylase activity"/>
    <property type="evidence" value="ECO:0007669"/>
    <property type="project" value="InterPro"/>
</dbReference>
<organism evidence="3 4">
    <name type="scientific">Candidatus Pullilachnospira stercoravium</name>
    <dbReference type="NCBI Taxonomy" id="2840913"/>
    <lineage>
        <taxon>Bacteria</taxon>
        <taxon>Bacillati</taxon>
        <taxon>Bacillota</taxon>
        <taxon>Clostridia</taxon>
        <taxon>Lachnospirales</taxon>
        <taxon>Lachnospiraceae</taxon>
        <taxon>Lachnospiraceae incertae sedis</taxon>
        <taxon>Candidatus Pullilachnospira</taxon>
    </lineage>
</organism>
<gene>
    <name evidence="3" type="ORF">IAA63_06060</name>
</gene>
<reference evidence="3" key="1">
    <citation type="submission" date="2020-10" db="EMBL/GenBank/DDBJ databases">
        <authorList>
            <person name="Gilroy R."/>
        </authorList>
    </citation>
    <scope>NUCLEOTIDE SEQUENCE</scope>
    <source>
        <strain evidence="3">ChiBcec2-4451</strain>
    </source>
</reference>
<feature type="domain" description="YbaK/aminoacyl-tRNA synthetase-associated" evidence="2">
    <location>
        <begin position="32"/>
        <end position="156"/>
    </location>
</feature>
<dbReference type="SUPFAM" id="SSF55826">
    <property type="entry name" value="YbaK/ProRS associated domain"/>
    <property type="match status" value="1"/>
</dbReference>
<dbReference type="CDD" id="cd04335">
    <property type="entry name" value="PrdX_deacylase"/>
    <property type="match status" value="1"/>
</dbReference>
<comment type="similarity">
    <text evidence="1">Belongs to the PRORSD1 family.</text>
</comment>
<dbReference type="Gene3D" id="3.90.960.10">
    <property type="entry name" value="YbaK/aminoacyl-tRNA synthetase-associated domain"/>
    <property type="match status" value="1"/>
</dbReference>
<dbReference type="PANTHER" id="PTHR31423:SF3">
    <property type="entry name" value="PROLYL-TRNA SYNTHETASE ASSOCIATED DOMAIN-CONTAINING PROTEIN 1-RELATED"/>
    <property type="match status" value="1"/>
</dbReference>
<sequence>MLRKEGMAMTDKIREVLNILDQENIFYEILEHPPVYTIGEVLDAGLPKEEVIAKNLFVRDDRKDQYMLLVVPGDRRVNLKAFRRAMGTRPLSFASGEELSRILGLSKGAVSPLGVLNDRKRQVRVFVDQVFAGGRIGVHPNDNTATIWLATADLVALLEKHGSRVQMISFPE</sequence>
<dbReference type="InterPro" id="IPR036754">
    <property type="entry name" value="YbaK/aa-tRNA-synt-asso_dom_sf"/>
</dbReference>
<accession>A0A9D1T6C1</accession>
<evidence type="ECO:0000313" key="3">
    <source>
        <dbReference type="EMBL" id="HIV12689.1"/>
    </source>
</evidence>
<proteinExistence type="inferred from homology"/>
<evidence type="ECO:0000313" key="4">
    <source>
        <dbReference type="Proteomes" id="UP000886723"/>
    </source>
</evidence>
<evidence type="ECO:0000256" key="1">
    <source>
        <dbReference type="ARBA" id="ARBA00010201"/>
    </source>
</evidence>
<dbReference type="AlphaFoldDB" id="A0A9D1T6C1"/>